<keyword evidence="3" id="KW-1185">Reference proteome</keyword>
<gene>
    <name evidence="2" type="ORF">DES51_1212</name>
    <name evidence="1" type="ORF">MQE39_07395</name>
</gene>
<dbReference type="STRING" id="1034346.GCA_000313565_01493"/>
<dbReference type="GeneID" id="94439320"/>
<protein>
    <submittedName>
        <fullName evidence="1">SpoIIIAH-like family protein</fullName>
    </submittedName>
    <submittedName>
        <fullName evidence="2">SpoIIIAH-like protein</fullName>
    </submittedName>
</protein>
<evidence type="ECO:0000313" key="2">
    <source>
        <dbReference type="EMBL" id="PXX75021.1"/>
    </source>
</evidence>
<reference evidence="2 3" key="1">
    <citation type="submission" date="2018-05" db="EMBL/GenBank/DDBJ databases">
        <title>Genomic Encyclopedia of Type Strains, Phase IV (KMG-IV): sequencing the most valuable type-strain genomes for metagenomic binning, comparative biology and taxonomic classification.</title>
        <authorList>
            <person name="Goeker M."/>
        </authorList>
    </citation>
    <scope>NUCLEOTIDE SEQUENCE [LARGE SCALE GENOMIC DNA]</scope>
    <source>
        <strain evidence="2 3">JC118</strain>
    </source>
</reference>
<dbReference type="RefSeq" id="WP_022937796.1">
    <property type="nucleotide sequence ID" value="NZ_BAABZA010000001.1"/>
</dbReference>
<proteinExistence type="predicted"/>
<sequence>MNRQAIAFISLFSLILMLSVYYVSMDNDDVAVIQPQDHEVVSTLSDGSQPLKDQINEQDQSEIQKQKEILGTKGDSEEKSEALDAIAKLENKQKQQQEYEALLSEQGFKCVVEIDESVVRVTVYEQGKDLNLANQIMNLLYEKVGNEKTIEVSFS</sequence>
<dbReference type="Gene3D" id="1.10.287.4300">
    <property type="entry name" value="Stage III sporulation protein AH-like"/>
    <property type="match status" value="1"/>
</dbReference>
<comment type="caution">
    <text evidence="2">The sequence shown here is derived from an EMBL/GenBank/DDBJ whole genome shotgun (WGS) entry which is preliminary data.</text>
</comment>
<dbReference type="Proteomes" id="UP001276902">
    <property type="component" value="Unassembled WGS sequence"/>
</dbReference>
<dbReference type="InterPro" id="IPR024232">
    <property type="entry name" value="SpoIIIAH"/>
</dbReference>
<dbReference type="OrthoDB" id="9884516at2"/>
<dbReference type="Proteomes" id="UP000247612">
    <property type="component" value="Unassembled WGS sequence"/>
</dbReference>
<dbReference type="EMBL" id="JALDAW010000011">
    <property type="protein sequence ID" value="MDY5167936.1"/>
    <property type="molecule type" value="Genomic_DNA"/>
</dbReference>
<dbReference type="InterPro" id="IPR038503">
    <property type="entry name" value="SpoIIIAH_sf"/>
</dbReference>
<dbReference type="EMBL" id="QJKH01000021">
    <property type="protein sequence ID" value="PXX75021.1"/>
    <property type="molecule type" value="Genomic_DNA"/>
</dbReference>
<evidence type="ECO:0000313" key="1">
    <source>
        <dbReference type="EMBL" id="MDY5167936.1"/>
    </source>
</evidence>
<evidence type="ECO:0000313" key="3">
    <source>
        <dbReference type="Proteomes" id="UP000247612"/>
    </source>
</evidence>
<accession>A0A2V2FWL9</accession>
<dbReference type="AlphaFoldDB" id="A0A2V2FWL9"/>
<dbReference type="Pfam" id="PF12685">
    <property type="entry name" value="SpoIIIAH"/>
    <property type="match status" value="1"/>
</dbReference>
<reference evidence="1" key="2">
    <citation type="submission" date="2022-03" db="EMBL/GenBank/DDBJ databases">
        <title>First case of bacteraemia caused by Dielma fastidiosa in a patient hospitalised with diverticulitis.</title>
        <authorList>
            <person name="Forman-Ankjaer B."/>
            <person name="Hvid-Jensen F."/>
            <person name="Kobel C.M."/>
            <person name="Greve T."/>
        </authorList>
    </citation>
    <scope>NUCLEOTIDE SEQUENCE</scope>
    <source>
        <strain evidence="1">AUH_DF_2021</strain>
    </source>
</reference>
<name>A0A2V2FWL9_9FIRM</name>
<organism evidence="2 3">
    <name type="scientific">Dielma fastidiosa</name>
    <dbReference type="NCBI Taxonomy" id="1034346"/>
    <lineage>
        <taxon>Bacteria</taxon>
        <taxon>Bacillati</taxon>
        <taxon>Bacillota</taxon>
        <taxon>Erysipelotrichia</taxon>
        <taxon>Erysipelotrichales</taxon>
        <taxon>Erysipelotrichaceae</taxon>
        <taxon>Dielma</taxon>
    </lineage>
</organism>